<dbReference type="SUPFAM" id="SSF69118">
    <property type="entry name" value="AhpD-like"/>
    <property type="match status" value="1"/>
</dbReference>
<dbReference type="EMBL" id="JAAAHY010001438">
    <property type="protein sequence ID" value="KAF9949193.1"/>
    <property type="molecule type" value="Genomic_DNA"/>
</dbReference>
<dbReference type="Proteomes" id="UP000738359">
    <property type="component" value="Unassembled WGS sequence"/>
</dbReference>
<accession>A0A9P6IYC3</accession>
<evidence type="ECO:0000313" key="1">
    <source>
        <dbReference type="EMBL" id="KAF9949193.1"/>
    </source>
</evidence>
<reference evidence="1" key="1">
    <citation type="journal article" date="2020" name="Fungal Divers.">
        <title>Resolving the Mortierellaceae phylogeny through synthesis of multi-gene phylogenetics and phylogenomics.</title>
        <authorList>
            <person name="Vandepol N."/>
            <person name="Liber J."/>
            <person name="Desiro A."/>
            <person name="Na H."/>
            <person name="Kennedy M."/>
            <person name="Barry K."/>
            <person name="Grigoriev I.V."/>
            <person name="Miller A.N."/>
            <person name="O'Donnell K."/>
            <person name="Stajich J.E."/>
            <person name="Bonito G."/>
        </authorList>
    </citation>
    <scope>NUCLEOTIDE SEQUENCE</scope>
    <source>
        <strain evidence="1">CK1249</strain>
    </source>
</reference>
<evidence type="ECO:0008006" key="3">
    <source>
        <dbReference type="Google" id="ProtNLM"/>
    </source>
</evidence>
<protein>
    <recommendedName>
        <fullName evidence="3">Carboxymuconolactone decarboxylase</fullName>
    </recommendedName>
</protein>
<sequence length="260" mass="27832">MSAPSPSPPSSSSFNAILSSWRDALTLTPAELRPILIACTVTAANCPKILVPLVQQTLAEIDAGSLAVPGVDSSSLASTTSSNRFAEQVRFVRRLREGLLKASSLCGGPYGINALGAVNFALEPELSAAVNEYGPVRGSNSISSPEEYQQRGRELFQTIYQHHTDPILTKIGNSSQDLVLGILRDTYGKLLSDTTLISIPETELCLVATLVPLNVPPQLKSHVYGARNVGVPMEQVQQLVAVAESITRWVHNQANDKSSL</sequence>
<gene>
    <name evidence="1" type="ORF">BGZ70_001884</name>
</gene>
<dbReference type="PANTHER" id="PTHR28180">
    <property type="entry name" value="CONSERVED MITOCHONDRIAL PROTEIN-RELATED"/>
    <property type="match status" value="1"/>
</dbReference>
<comment type="caution">
    <text evidence="1">The sequence shown here is derived from an EMBL/GenBank/DDBJ whole genome shotgun (WGS) entry which is preliminary data.</text>
</comment>
<dbReference type="Gene3D" id="1.20.1290.10">
    <property type="entry name" value="AhpD-like"/>
    <property type="match status" value="1"/>
</dbReference>
<keyword evidence="2" id="KW-1185">Reference proteome</keyword>
<dbReference type="OrthoDB" id="5537330at2759"/>
<dbReference type="InterPro" id="IPR029032">
    <property type="entry name" value="AhpD-like"/>
</dbReference>
<proteinExistence type="predicted"/>
<dbReference type="AlphaFoldDB" id="A0A9P6IYC3"/>
<name>A0A9P6IYC3_MORAP</name>
<evidence type="ECO:0000313" key="2">
    <source>
        <dbReference type="Proteomes" id="UP000738359"/>
    </source>
</evidence>
<organism evidence="1 2">
    <name type="scientific">Mortierella alpina</name>
    <name type="common">Oleaginous fungus</name>
    <name type="synonym">Mortierella renispora</name>
    <dbReference type="NCBI Taxonomy" id="64518"/>
    <lineage>
        <taxon>Eukaryota</taxon>
        <taxon>Fungi</taxon>
        <taxon>Fungi incertae sedis</taxon>
        <taxon>Mucoromycota</taxon>
        <taxon>Mortierellomycotina</taxon>
        <taxon>Mortierellomycetes</taxon>
        <taxon>Mortierellales</taxon>
        <taxon>Mortierellaceae</taxon>
        <taxon>Mortierella</taxon>
    </lineage>
</organism>
<dbReference type="InterPro" id="IPR052999">
    <property type="entry name" value="PTS1_Protein"/>
</dbReference>
<dbReference type="PANTHER" id="PTHR28180:SF2">
    <property type="entry name" value="PEROXISOMAL PROTEIN 2"/>
    <property type="match status" value="1"/>
</dbReference>